<dbReference type="EMBL" id="ML769693">
    <property type="protein sequence ID" value="KAE9389502.1"/>
    <property type="molecule type" value="Genomic_DNA"/>
</dbReference>
<dbReference type="Proteomes" id="UP000799118">
    <property type="component" value="Unassembled WGS sequence"/>
</dbReference>
<gene>
    <name evidence="1" type="ORF">BT96DRAFT_946790</name>
</gene>
<accession>A0A6A4GUK3</accession>
<proteinExistence type="predicted"/>
<name>A0A6A4GUK3_9AGAR</name>
<sequence>MSGSVNRRGGAYVLTLKVFMGQNIEWRSRFSTGILGTSKISNGVHLFWNVRVGEYARGPKNVDTDLLRHGIVSTFRVPAFEHKEGVTHEGGSRRVDIRVGLRLKLLEDLEVEKNGAGDRSDWILMRKFIGYYNEIDYMNAMNVIKHCRDLEQDEAHEMRDIQQRLLIRRLPPIVEPTQEDITKYKYVEV</sequence>
<evidence type="ECO:0000313" key="1">
    <source>
        <dbReference type="EMBL" id="KAE9389502.1"/>
    </source>
</evidence>
<dbReference type="AlphaFoldDB" id="A0A6A4GUK3"/>
<reference evidence="1" key="1">
    <citation type="journal article" date="2019" name="Environ. Microbiol.">
        <title>Fungal ecological strategies reflected in gene transcription - a case study of two litter decomposers.</title>
        <authorList>
            <person name="Barbi F."/>
            <person name="Kohler A."/>
            <person name="Barry K."/>
            <person name="Baskaran P."/>
            <person name="Daum C."/>
            <person name="Fauchery L."/>
            <person name="Ihrmark K."/>
            <person name="Kuo A."/>
            <person name="LaButti K."/>
            <person name="Lipzen A."/>
            <person name="Morin E."/>
            <person name="Grigoriev I.V."/>
            <person name="Henrissat B."/>
            <person name="Lindahl B."/>
            <person name="Martin F."/>
        </authorList>
    </citation>
    <scope>NUCLEOTIDE SEQUENCE</scope>
    <source>
        <strain evidence="1">JB14</strain>
    </source>
</reference>
<evidence type="ECO:0000313" key="2">
    <source>
        <dbReference type="Proteomes" id="UP000799118"/>
    </source>
</evidence>
<keyword evidence="2" id="KW-1185">Reference proteome</keyword>
<organism evidence="1 2">
    <name type="scientific">Gymnopus androsaceus JB14</name>
    <dbReference type="NCBI Taxonomy" id="1447944"/>
    <lineage>
        <taxon>Eukaryota</taxon>
        <taxon>Fungi</taxon>
        <taxon>Dikarya</taxon>
        <taxon>Basidiomycota</taxon>
        <taxon>Agaricomycotina</taxon>
        <taxon>Agaricomycetes</taxon>
        <taxon>Agaricomycetidae</taxon>
        <taxon>Agaricales</taxon>
        <taxon>Marasmiineae</taxon>
        <taxon>Omphalotaceae</taxon>
        <taxon>Gymnopus</taxon>
    </lineage>
</organism>
<protein>
    <submittedName>
        <fullName evidence="1">Uncharacterized protein</fullName>
    </submittedName>
</protein>